<dbReference type="AlphaFoldDB" id="A0A0C2JQW3"/>
<dbReference type="SUPFAM" id="SSF48150">
    <property type="entry name" value="DNA-glycosylase"/>
    <property type="match status" value="1"/>
</dbReference>
<keyword evidence="1" id="KW-0540">Nuclease</keyword>
<dbReference type="OrthoDB" id="3078554at2"/>
<comment type="caution">
    <text evidence="1">The sequence shown here is derived from an EMBL/GenBank/DDBJ whole genome shotgun (WGS) entry which is preliminary data.</text>
</comment>
<dbReference type="GO" id="GO:0006281">
    <property type="term" value="P:DNA repair"/>
    <property type="evidence" value="ECO:0007669"/>
    <property type="project" value="InterPro"/>
</dbReference>
<dbReference type="Proteomes" id="UP000031675">
    <property type="component" value="Unassembled WGS sequence"/>
</dbReference>
<accession>A0A0C2JQW3</accession>
<keyword evidence="1" id="KW-0255">Endonuclease</keyword>
<reference evidence="2" key="1">
    <citation type="journal article" date="2015" name="Chem. Biol.">
        <title>Structure, bioactivity, and resistance mechanism of streptomonomicin, an unusual lasso Peptide from an understudied halophilic actinomycete.</title>
        <authorList>
            <person name="Metelev M."/>
            <person name="Tietz J.I."/>
            <person name="Melby J.O."/>
            <person name="Blair P.M."/>
            <person name="Zhu L."/>
            <person name="Livnat I."/>
            <person name="Severinov K."/>
            <person name="Mitchell D.A."/>
        </authorList>
    </citation>
    <scope>NUCLEOTIDE SEQUENCE [LARGE SCALE GENOMIC DNA]</scope>
    <source>
        <strain evidence="2">YIM 90003</strain>
    </source>
</reference>
<sequence length="217" mass="23505">MAAEREKDIAQQVLSEVGGTMAREAGIGLADRPAPLWQLLVLVNLVSTRISADIAVAAARELNEAGGTTPQGMAELTWQQRVDALGRGHYVRYDESTATRLGECAEFARERYGGDLRRLAEEAEGKRTALTKALQEFTGVGPTGADIFCREVQEVWPWLRPYVDKLARKGADRVGLPASRDKLAALVDGDDLAAFCGGLVRVARQRELAEKVTAQAA</sequence>
<proteinExistence type="predicted"/>
<dbReference type="EMBL" id="JROO01000014">
    <property type="protein sequence ID" value="KIH99197.1"/>
    <property type="molecule type" value="Genomic_DNA"/>
</dbReference>
<gene>
    <name evidence="1" type="ORF">LP52_08670</name>
</gene>
<organism evidence="1 2">
    <name type="scientific">Streptomonospora alba</name>
    <dbReference type="NCBI Taxonomy" id="183763"/>
    <lineage>
        <taxon>Bacteria</taxon>
        <taxon>Bacillati</taxon>
        <taxon>Actinomycetota</taxon>
        <taxon>Actinomycetes</taxon>
        <taxon>Streptosporangiales</taxon>
        <taxon>Nocardiopsidaceae</taxon>
        <taxon>Streptomonospora</taxon>
    </lineage>
</organism>
<keyword evidence="2" id="KW-1185">Reference proteome</keyword>
<name>A0A0C2JQW3_9ACTN</name>
<dbReference type="RefSeq" id="WP_040272290.1">
    <property type="nucleotide sequence ID" value="NZ_JROO01000014.1"/>
</dbReference>
<evidence type="ECO:0000313" key="1">
    <source>
        <dbReference type="EMBL" id="KIH99197.1"/>
    </source>
</evidence>
<evidence type="ECO:0000313" key="2">
    <source>
        <dbReference type="Proteomes" id="UP000031675"/>
    </source>
</evidence>
<keyword evidence="1" id="KW-0378">Hydrolase</keyword>
<protein>
    <submittedName>
        <fullName evidence="1">Endonuclease</fullName>
    </submittedName>
</protein>
<dbReference type="InterPro" id="IPR011257">
    <property type="entry name" value="DNA_glycosylase"/>
</dbReference>
<dbReference type="STRING" id="183763.LP52_08670"/>
<dbReference type="GO" id="GO:0004519">
    <property type="term" value="F:endonuclease activity"/>
    <property type="evidence" value="ECO:0007669"/>
    <property type="project" value="UniProtKB-KW"/>
</dbReference>
<dbReference type="Gene3D" id="1.10.340.30">
    <property type="entry name" value="Hypothetical protein, domain 2"/>
    <property type="match status" value="1"/>
</dbReference>